<organism evidence="2 3">
    <name type="scientific">Sphingobacterium bambusae</name>
    <dbReference type="NCBI Taxonomy" id="662858"/>
    <lineage>
        <taxon>Bacteria</taxon>
        <taxon>Pseudomonadati</taxon>
        <taxon>Bacteroidota</taxon>
        <taxon>Sphingobacteriia</taxon>
        <taxon>Sphingobacteriales</taxon>
        <taxon>Sphingobacteriaceae</taxon>
        <taxon>Sphingobacterium</taxon>
    </lineage>
</organism>
<dbReference type="Gene3D" id="2.60.40.10">
    <property type="entry name" value="Immunoglobulins"/>
    <property type="match status" value="1"/>
</dbReference>
<proteinExistence type="predicted"/>
<gene>
    <name evidence="2" type="ORF">ACFS7Y_05090</name>
</gene>
<evidence type="ECO:0000259" key="1">
    <source>
        <dbReference type="PROSITE" id="PS50853"/>
    </source>
</evidence>
<dbReference type="EMBL" id="JBHUPB010000004">
    <property type="protein sequence ID" value="MFD2966747.1"/>
    <property type="molecule type" value="Genomic_DNA"/>
</dbReference>
<dbReference type="Proteomes" id="UP001597525">
    <property type="component" value="Unassembled WGS sequence"/>
</dbReference>
<sequence>MANKSKVLVNFARMKDDELMVAATTIISAMTDNVHFETPSPSLESVQVLVDDYAAKLNAARRRGAPSDTALKNEVRQPLEEALQKLGYYVNATAQGHLSTLLSSGFRSSSGISSLEVPLKIEAVKVRDGRQSGQVRLDFAPQRAARMYECVYRKQHEEAWSAHISTTSSRLNIIAPLSVGQYYEIRVRGINTHGQGDWSDIVTIMVR</sequence>
<evidence type="ECO:0000313" key="3">
    <source>
        <dbReference type="Proteomes" id="UP001597525"/>
    </source>
</evidence>
<dbReference type="InterPro" id="IPR013783">
    <property type="entry name" value="Ig-like_fold"/>
</dbReference>
<accession>A0ABW6BBT7</accession>
<dbReference type="InterPro" id="IPR003961">
    <property type="entry name" value="FN3_dom"/>
</dbReference>
<dbReference type="PROSITE" id="PS50853">
    <property type="entry name" value="FN3"/>
    <property type="match status" value="1"/>
</dbReference>
<evidence type="ECO:0000313" key="2">
    <source>
        <dbReference type="EMBL" id="MFD2966747.1"/>
    </source>
</evidence>
<reference evidence="3" key="1">
    <citation type="journal article" date="2019" name="Int. J. Syst. Evol. Microbiol.">
        <title>The Global Catalogue of Microorganisms (GCM) 10K type strain sequencing project: providing services to taxonomists for standard genome sequencing and annotation.</title>
        <authorList>
            <consortium name="The Broad Institute Genomics Platform"/>
            <consortium name="The Broad Institute Genome Sequencing Center for Infectious Disease"/>
            <person name="Wu L."/>
            <person name="Ma J."/>
        </authorList>
    </citation>
    <scope>NUCLEOTIDE SEQUENCE [LARGE SCALE GENOMIC DNA]</scope>
    <source>
        <strain evidence="3">KCTC 22814</strain>
    </source>
</reference>
<dbReference type="CDD" id="cd00063">
    <property type="entry name" value="FN3"/>
    <property type="match status" value="1"/>
</dbReference>
<dbReference type="RefSeq" id="WP_320182448.1">
    <property type="nucleotide sequence ID" value="NZ_CP138332.1"/>
</dbReference>
<dbReference type="SUPFAM" id="SSF49265">
    <property type="entry name" value="Fibronectin type III"/>
    <property type="match status" value="1"/>
</dbReference>
<feature type="domain" description="Fibronectin type-III" evidence="1">
    <location>
        <begin position="117"/>
        <end position="207"/>
    </location>
</feature>
<dbReference type="InterPro" id="IPR036116">
    <property type="entry name" value="FN3_sf"/>
</dbReference>
<keyword evidence="3" id="KW-1185">Reference proteome</keyword>
<protein>
    <submittedName>
        <fullName evidence="2">Fibronectin type III domain-containing protein</fullName>
    </submittedName>
</protein>
<name>A0ABW6BBT7_9SPHI</name>
<comment type="caution">
    <text evidence="2">The sequence shown here is derived from an EMBL/GenBank/DDBJ whole genome shotgun (WGS) entry which is preliminary data.</text>
</comment>